<accession>A0A317XZT8</accession>
<dbReference type="AlphaFoldDB" id="A0A317XZT8"/>
<organism evidence="1 2">
    <name type="scientific">Testicularia cyperi</name>
    <dbReference type="NCBI Taxonomy" id="1882483"/>
    <lineage>
        <taxon>Eukaryota</taxon>
        <taxon>Fungi</taxon>
        <taxon>Dikarya</taxon>
        <taxon>Basidiomycota</taxon>
        <taxon>Ustilaginomycotina</taxon>
        <taxon>Ustilaginomycetes</taxon>
        <taxon>Ustilaginales</taxon>
        <taxon>Anthracoideaceae</taxon>
        <taxon>Testicularia</taxon>
    </lineage>
</organism>
<evidence type="ECO:0000313" key="2">
    <source>
        <dbReference type="Proteomes" id="UP000246740"/>
    </source>
</evidence>
<dbReference type="EMBL" id="KZ819188">
    <property type="protein sequence ID" value="PWZ02791.1"/>
    <property type="molecule type" value="Genomic_DNA"/>
</dbReference>
<name>A0A317XZT8_9BASI</name>
<dbReference type="InParanoid" id="A0A317XZT8"/>
<dbReference type="Proteomes" id="UP000246740">
    <property type="component" value="Unassembled WGS sequence"/>
</dbReference>
<reference evidence="1 2" key="1">
    <citation type="journal article" date="2018" name="Mol. Biol. Evol.">
        <title>Broad Genomic Sampling Reveals a Smut Pathogenic Ancestry of the Fungal Clade Ustilaginomycotina.</title>
        <authorList>
            <person name="Kijpornyongpan T."/>
            <person name="Mondo S.J."/>
            <person name="Barry K."/>
            <person name="Sandor L."/>
            <person name="Lee J."/>
            <person name="Lipzen A."/>
            <person name="Pangilinan J."/>
            <person name="LaButti K."/>
            <person name="Hainaut M."/>
            <person name="Henrissat B."/>
            <person name="Grigoriev I.V."/>
            <person name="Spatafora J.W."/>
            <person name="Aime M.C."/>
        </authorList>
    </citation>
    <scope>NUCLEOTIDE SEQUENCE [LARGE SCALE GENOMIC DNA]</scope>
    <source>
        <strain evidence="1 2">MCA 3645</strain>
    </source>
</reference>
<evidence type="ECO:0000313" key="1">
    <source>
        <dbReference type="EMBL" id="PWZ02791.1"/>
    </source>
</evidence>
<sequence>MLPYISPSLRLLRPLLPLGVLARFLVIAISIAWSTADPAGFDRCKLRREEGASTNKALAAIVPRLLNPPAADRAGRNKTFRVHSSEESATVTTSCLVPISLPIERGPPELHRQSRRSDLARSTGIVAWQAKFSMWLEAVSC</sequence>
<keyword evidence="2" id="KW-1185">Reference proteome</keyword>
<protein>
    <submittedName>
        <fullName evidence="1">Uncharacterized protein</fullName>
    </submittedName>
</protein>
<gene>
    <name evidence="1" type="ORF">BCV70DRAFT_197052</name>
</gene>
<proteinExistence type="predicted"/>